<sequence>MTAARPRAHAVMDADAFALLFDETRQARLAEMADTAGRMLITDLDDPSVDPLLADTEVLVTSWGAPRLDAARLARMPRLRAVLHAAGSVQWLVSNEFWARDIRLTSAADANAVPVAEFTLGAILLSGKRTFTHLQAPHDAGWNAWTARRIGNVDRTVGIVGFSRIGRRVVELLRPFDGIRCLVSDPFADADAVAAAGGTLLPLDEMLPQVDVLSLHAPSLPATRHMIADAQLAALPDGATVINTARGALLDHDALLAECRTGRLDALLDVTEPEPLPADSELRRLPNVAITPHLAGSLGTEGRRLADAALDELAAYIAGAPAGHPVSEAELVISA</sequence>
<feature type="domain" description="D-isomer specific 2-hydroxyacid dehydrogenase NAD-binding" evidence="3">
    <location>
        <begin position="135"/>
        <end position="295"/>
    </location>
</feature>
<organism evidence="4 5">
    <name type="scientific">Microbacterium esteraromaticum</name>
    <dbReference type="NCBI Taxonomy" id="57043"/>
    <lineage>
        <taxon>Bacteria</taxon>
        <taxon>Bacillati</taxon>
        <taxon>Actinomycetota</taxon>
        <taxon>Actinomycetes</taxon>
        <taxon>Micrococcales</taxon>
        <taxon>Microbacteriaceae</taxon>
        <taxon>Microbacterium</taxon>
    </lineage>
</organism>
<dbReference type="InterPro" id="IPR050223">
    <property type="entry name" value="D-isomer_2-hydroxyacid_DH"/>
</dbReference>
<evidence type="ECO:0000313" key="4">
    <source>
        <dbReference type="EMBL" id="QMU96337.1"/>
    </source>
</evidence>
<dbReference type="GO" id="GO:0051287">
    <property type="term" value="F:NAD binding"/>
    <property type="evidence" value="ECO:0007669"/>
    <property type="project" value="InterPro"/>
</dbReference>
<evidence type="ECO:0000256" key="2">
    <source>
        <dbReference type="ARBA" id="ARBA00023027"/>
    </source>
</evidence>
<accession>A0A7D7WB16</accession>
<dbReference type="CDD" id="cd12167">
    <property type="entry name" value="2-Hacid_dh_8"/>
    <property type="match status" value="1"/>
</dbReference>
<reference evidence="4 5" key="1">
    <citation type="journal article" date="2020" name="Front. Microbiol.">
        <title>Design of Bacterial Strain-Specific qPCR Assays Using NGS Data and Publicly Available Resources and Its Application to Track Biocontrol Strains.</title>
        <authorList>
            <person name="Hernandez I."/>
            <person name="Sant C."/>
            <person name="Martinez R."/>
            <person name="Fernandez C."/>
        </authorList>
    </citation>
    <scope>NUCLEOTIDE SEQUENCE [LARGE SCALE GENOMIC DNA]</scope>
    <source>
        <strain evidence="4 5">B24</strain>
    </source>
</reference>
<gene>
    <name evidence="4" type="ORF">FVO59_03285</name>
</gene>
<dbReference type="GO" id="GO:0016618">
    <property type="term" value="F:hydroxypyruvate reductase [NAD(P)H] activity"/>
    <property type="evidence" value="ECO:0007669"/>
    <property type="project" value="TreeGrafter"/>
</dbReference>
<dbReference type="InterPro" id="IPR006140">
    <property type="entry name" value="D-isomer_DH_NAD-bd"/>
</dbReference>
<dbReference type="GO" id="GO:0030267">
    <property type="term" value="F:glyoxylate reductase (NADPH) activity"/>
    <property type="evidence" value="ECO:0007669"/>
    <property type="project" value="TreeGrafter"/>
</dbReference>
<name>A0A7D7WB16_9MICO</name>
<dbReference type="EMBL" id="CP043732">
    <property type="protein sequence ID" value="QMU96337.1"/>
    <property type="molecule type" value="Genomic_DNA"/>
</dbReference>
<proteinExistence type="predicted"/>
<dbReference type="Gene3D" id="3.40.50.720">
    <property type="entry name" value="NAD(P)-binding Rossmann-like Domain"/>
    <property type="match status" value="2"/>
</dbReference>
<dbReference type="SUPFAM" id="SSF52283">
    <property type="entry name" value="Formate/glycerate dehydrogenase catalytic domain-like"/>
    <property type="match status" value="1"/>
</dbReference>
<dbReference type="Proteomes" id="UP000515708">
    <property type="component" value="Chromosome"/>
</dbReference>
<evidence type="ECO:0000256" key="1">
    <source>
        <dbReference type="ARBA" id="ARBA00023002"/>
    </source>
</evidence>
<dbReference type="AlphaFoldDB" id="A0A7D7WB16"/>
<dbReference type="GO" id="GO:0005829">
    <property type="term" value="C:cytosol"/>
    <property type="evidence" value="ECO:0007669"/>
    <property type="project" value="TreeGrafter"/>
</dbReference>
<dbReference type="PANTHER" id="PTHR10996:SF178">
    <property type="entry name" value="2-HYDROXYACID DEHYDROGENASE YGL185C-RELATED"/>
    <property type="match status" value="1"/>
</dbReference>
<keyword evidence="1" id="KW-0560">Oxidoreductase</keyword>
<dbReference type="PANTHER" id="PTHR10996">
    <property type="entry name" value="2-HYDROXYACID DEHYDROGENASE-RELATED"/>
    <property type="match status" value="1"/>
</dbReference>
<dbReference type="RefSeq" id="WP_182254609.1">
    <property type="nucleotide sequence ID" value="NZ_CP043732.1"/>
</dbReference>
<dbReference type="Pfam" id="PF02826">
    <property type="entry name" value="2-Hacid_dh_C"/>
    <property type="match status" value="1"/>
</dbReference>
<protein>
    <submittedName>
        <fullName evidence="4">Hydroxyacid dehydrogenase</fullName>
    </submittedName>
</protein>
<dbReference type="SUPFAM" id="SSF51735">
    <property type="entry name" value="NAD(P)-binding Rossmann-fold domains"/>
    <property type="match status" value="1"/>
</dbReference>
<keyword evidence="2" id="KW-0520">NAD</keyword>
<evidence type="ECO:0000259" key="3">
    <source>
        <dbReference type="Pfam" id="PF02826"/>
    </source>
</evidence>
<dbReference type="InterPro" id="IPR036291">
    <property type="entry name" value="NAD(P)-bd_dom_sf"/>
</dbReference>
<evidence type="ECO:0000313" key="5">
    <source>
        <dbReference type="Proteomes" id="UP000515708"/>
    </source>
</evidence>